<dbReference type="GO" id="GO:0003723">
    <property type="term" value="F:RNA binding"/>
    <property type="evidence" value="ECO:0007669"/>
    <property type="project" value="InterPro"/>
</dbReference>
<protein>
    <submittedName>
        <fullName evidence="1">Addiction module toxin RelE</fullName>
    </submittedName>
</protein>
<dbReference type="Proteomes" id="UP000197528">
    <property type="component" value="Unassembled WGS sequence"/>
</dbReference>
<dbReference type="RefSeq" id="WP_088525905.1">
    <property type="nucleotide sequence ID" value="NZ_NGUP01000003.1"/>
</dbReference>
<dbReference type="Pfam" id="PF09907">
    <property type="entry name" value="HigB_toxin"/>
    <property type="match status" value="1"/>
</dbReference>
<accession>A0A254PUU4</accession>
<evidence type="ECO:0000313" key="1">
    <source>
        <dbReference type="EMBL" id="OWS70315.1"/>
    </source>
</evidence>
<dbReference type="EMBL" id="NGUP01000003">
    <property type="protein sequence ID" value="OWS70315.1"/>
    <property type="molecule type" value="Genomic_DNA"/>
</dbReference>
<organism evidence="1 2">
    <name type="scientific">Polynucleobacter campilacus</name>
    <dbReference type="NCBI Taxonomy" id="1743163"/>
    <lineage>
        <taxon>Bacteria</taxon>
        <taxon>Pseudomonadati</taxon>
        <taxon>Pseudomonadota</taxon>
        <taxon>Betaproteobacteria</taxon>
        <taxon>Burkholderiales</taxon>
        <taxon>Burkholderiaceae</taxon>
        <taxon>Polynucleobacter</taxon>
    </lineage>
</organism>
<dbReference type="AlphaFoldDB" id="A0A254PUU4"/>
<evidence type="ECO:0000313" key="2">
    <source>
        <dbReference type="Proteomes" id="UP000197528"/>
    </source>
</evidence>
<dbReference type="OrthoDB" id="9799912at2"/>
<dbReference type="InterPro" id="IPR018669">
    <property type="entry name" value="Toxin_HigB"/>
</dbReference>
<dbReference type="GO" id="GO:0004519">
    <property type="term" value="F:endonuclease activity"/>
    <property type="evidence" value="ECO:0007669"/>
    <property type="project" value="InterPro"/>
</dbReference>
<comment type="caution">
    <text evidence="1">The sequence shown here is derived from an EMBL/GenBank/DDBJ whole genome shotgun (WGS) entry which is preliminary data.</text>
</comment>
<name>A0A254PUU4_9BURK</name>
<keyword evidence="2" id="KW-1185">Reference proteome</keyword>
<gene>
    <name evidence="1" type="ORF">CBI31_07935</name>
</gene>
<sequence>MRVIARKYLVKFWESHRNAEQPLRAWYDEALNAKWTTPQDIKNSYRNASFIGNNRVVFNIKGNDYRLIVAVAYQYGAVYVKFIGTHAAYDGVNAKTVNMEGI</sequence>
<reference evidence="1 2" key="1">
    <citation type="submission" date="2017-05" db="EMBL/GenBank/DDBJ databases">
        <title>Genome of Polynucleobacter sp. MWH-Feld-100.</title>
        <authorList>
            <person name="Hahn M.W."/>
        </authorList>
    </citation>
    <scope>NUCLEOTIDE SEQUENCE [LARGE SCALE GENOMIC DNA]</scope>
    <source>
        <strain evidence="1 2">MWH-Feld-100</strain>
    </source>
</reference>
<proteinExistence type="predicted"/>
<dbReference type="GO" id="GO:0110001">
    <property type="term" value="C:toxin-antitoxin complex"/>
    <property type="evidence" value="ECO:0007669"/>
    <property type="project" value="InterPro"/>
</dbReference>